<keyword evidence="1" id="KW-0472">Membrane</keyword>
<dbReference type="RefSeq" id="WP_132109411.1">
    <property type="nucleotide sequence ID" value="NZ_SMFO01000002.1"/>
</dbReference>
<keyword evidence="3" id="KW-1185">Reference proteome</keyword>
<name>A0A4R5CX44_9FLAO</name>
<organism evidence="2 3">
    <name type="scientific">Flavobacterium hiemivividum</name>
    <dbReference type="NCBI Taxonomy" id="2541734"/>
    <lineage>
        <taxon>Bacteria</taxon>
        <taxon>Pseudomonadati</taxon>
        <taxon>Bacteroidota</taxon>
        <taxon>Flavobacteriia</taxon>
        <taxon>Flavobacteriales</taxon>
        <taxon>Flavobacteriaceae</taxon>
        <taxon>Flavobacterium</taxon>
    </lineage>
</organism>
<dbReference type="Proteomes" id="UP000294597">
    <property type="component" value="Unassembled WGS sequence"/>
</dbReference>
<keyword evidence="1" id="KW-0812">Transmembrane</keyword>
<dbReference type="EMBL" id="SMFO01000002">
    <property type="protein sequence ID" value="TDE05369.1"/>
    <property type="molecule type" value="Genomic_DNA"/>
</dbReference>
<evidence type="ECO:0000313" key="2">
    <source>
        <dbReference type="EMBL" id="TDE05369.1"/>
    </source>
</evidence>
<protein>
    <submittedName>
        <fullName evidence="2">Uncharacterized protein</fullName>
    </submittedName>
</protein>
<evidence type="ECO:0000313" key="3">
    <source>
        <dbReference type="Proteomes" id="UP000294597"/>
    </source>
</evidence>
<comment type="caution">
    <text evidence="2">The sequence shown here is derived from an EMBL/GenBank/DDBJ whole genome shotgun (WGS) entry which is preliminary data.</text>
</comment>
<proteinExistence type="predicted"/>
<evidence type="ECO:0000256" key="1">
    <source>
        <dbReference type="SAM" id="Phobius"/>
    </source>
</evidence>
<reference evidence="2 3" key="1">
    <citation type="submission" date="2019-03" db="EMBL/GenBank/DDBJ databases">
        <title>Flavobacterium TSA-D2 sp. nov., isolated from arctic soil.</title>
        <authorList>
            <person name="Chaudhary D.K."/>
        </authorList>
    </citation>
    <scope>NUCLEOTIDE SEQUENCE [LARGE SCALE GENOMIC DNA]</scope>
    <source>
        <strain evidence="2 3">TSA-D2</strain>
    </source>
</reference>
<feature type="transmembrane region" description="Helical" evidence="1">
    <location>
        <begin position="12"/>
        <end position="31"/>
    </location>
</feature>
<dbReference type="AlphaFoldDB" id="A0A4R5CX44"/>
<gene>
    <name evidence="2" type="ORF">E0F98_04445</name>
</gene>
<keyword evidence="1" id="KW-1133">Transmembrane helix</keyword>
<feature type="transmembrane region" description="Helical" evidence="1">
    <location>
        <begin position="127"/>
        <end position="144"/>
    </location>
</feature>
<feature type="transmembrane region" description="Helical" evidence="1">
    <location>
        <begin position="96"/>
        <end position="115"/>
    </location>
</feature>
<sequence>MEISIIYNNSILLQFIGAIFSIILTVTVIYIKRENERNSRREYYETANQNTDILGDITIKIDEELPSESYIKLMTMWGLQPLLLLVLLSFIDNHNIYPKICWFFGLLIFTLLHEFLTALKYSDKTKYQILMLIIWVITFWVLSLEKNQSVIESSKHERKITVEQQHTTAVLS</sequence>
<accession>A0A4R5CX44</accession>